<organism evidence="2 3">
    <name type="scientific">Chelonia mydas</name>
    <name type="common">Green sea-turtle</name>
    <name type="synonym">Chelonia agassizi</name>
    <dbReference type="NCBI Taxonomy" id="8469"/>
    <lineage>
        <taxon>Eukaryota</taxon>
        <taxon>Metazoa</taxon>
        <taxon>Chordata</taxon>
        <taxon>Craniata</taxon>
        <taxon>Vertebrata</taxon>
        <taxon>Euteleostomi</taxon>
        <taxon>Archelosauria</taxon>
        <taxon>Testudinata</taxon>
        <taxon>Testudines</taxon>
        <taxon>Cryptodira</taxon>
        <taxon>Durocryptodira</taxon>
        <taxon>Americhelydia</taxon>
        <taxon>Chelonioidea</taxon>
        <taxon>Cheloniidae</taxon>
        <taxon>Chelonia</taxon>
    </lineage>
</organism>
<protein>
    <submittedName>
        <fullName evidence="2">Uncharacterized protein</fullName>
    </submittedName>
</protein>
<name>M7C804_CHEMY</name>
<gene>
    <name evidence="2" type="ORF">UY3_06107</name>
</gene>
<feature type="region of interest" description="Disordered" evidence="1">
    <location>
        <begin position="63"/>
        <end position="102"/>
    </location>
</feature>
<evidence type="ECO:0000256" key="1">
    <source>
        <dbReference type="SAM" id="MobiDB-lite"/>
    </source>
</evidence>
<sequence length="102" mass="10880">MLKPELDWMPGTAEKKRRQLPGSSSMSLRLLRGRAARGLHVLPLPAGAIPAAPVDCGSQPMGAAEPALRMAPVHAPPPRSQKDMPAASWESSGARHEAFLPR</sequence>
<keyword evidence="3" id="KW-1185">Reference proteome</keyword>
<accession>M7C804</accession>
<reference evidence="3" key="1">
    <citation type="journal article" date="2013" name="Nat. Genet.">
        <title>The draft genomes of soft-shell turtle and green sea turtle yield insights into the development and evolution of the turtle-specific body plan.</title>
        <authorList>
            <person name="Wang Z."/>
            <person name="Pascual-Anaya J."/>
            <person name="Zadissa A."/>
            <person name="Li W."/>
            <person name="Niimura Y."/>
            <person name="Huang Z."/>
            <person name="Li C."/>
            <person name="White S."/>
            <person name="Xiong Z."/>
            <person name="Fang D."/>
            <person name="Wang B."/>
            <person name="Ming Y."/>
            <person name="Chen Y."/>
            <person name="Zheng Y."/>
            <person name="Kuraku S."/>
            <person name="Pignatelli M."/>
            <person name="Herrero J."/>
            <person name="Beal K."/>
            <person name="Nozawa M."/>
            <person name="Li Q."/>
            <person name="Wang J."/>
            <person name="Zhang H."/>
            <person name="Yu L."/>
            <person name="Shigenobu S."/>
            <person name="Wang J."/>
            <person name="Liu J."/>
            <person name="Flicek P."/>
            <person name="Searle S."/>
            <person name="Wang J."/>
            <person name="Kuratani S."/>
            <person name="Yin Y."/>
            <person name="Aken B."/>
            <person name="Zhang G."/>
            <person name="Irie N."/>
        </authorList>
    </citation>
    <scope>NUCLEOTIDE SEQUENCE [LARGE SCALE GENOMIC DNA]</scope>
</reference>
<feature type="region of interest" description="Disordered" evidence="1">
    <location>
        <begin position="1"/>
        <end position="25"/>
    </location>
</feature>
<dbReference type="EMBL" id="KB524249">
    <property type="protein sequence ID" value="EMP36712.1"/>
    <property type="molecule type" value="Genomic_DNA"/>
</dbReference>
<proteinExistence type="predicted"/>
<evidence type="ECO:0000313" key="2">
    <source>
        <dbReference type="EMBL" id="EMP36712.1"/>
    </source>
</evidence>
<dbReference type="Proteomes" id="UP000031443">
    <property type="component" value="Unassembled WGS sequence"/>
</dbReference>
<evidence type="ECO:0000313" key="3">
    <source>
        <dbReference type="Proteomes" id="UP000031443"/>
    </source>
</evidence>
<dbReference type="AlphaFoldDB" id="M7C804"/>
<feature type="compositionally biased region" description="Basic and acidic residues" evidence="1">
    <location>
        <begin position="93"/>
        <end position="102"/>
    </location>
</feature>